<keyword evidence="1" id="KW-1133">Transmembrane helix</keyword>
<dbReference type="EMBL" id="JBHUPD010000002">
    <property type="protein sequence ID" value="MFD2873470.1"/>
    <property type="molecule type" value="Genomic_DNA"/>
</dbReference>
<gene>
    <name evidence="2" type="ORF">ACFS5N_13375</name>
</gene>
<dbReference type="RefSeq" id="WP_377186274.1">
    <property type="nucleotide sequence ID" value="NZ_JBHUPD010000002.1"/>
</dbReference>
<accession>A0ABW5YET4</accession>
<name>A0ABW5YET4_9SPHI</name>
<evidence type="ECO:0000256" key="1">
    <source>
        <dbReference type="SAM" id="Phobius"/>
    </source>
</evidence>
<evidence type="ECO:0000313" key="3">
    <source>
        <dbReference type="Proteomes" id="UP001597557"/>
    </source>
</evidence>
<keyword evidence="3" id="KW-1185">Reference proteome</keyword>
<dbReference type="Proteomes" id="UP001597557">
    <property type="component" value="Unassembled WGS sequence"/>
</dbReference>
<comment type="caution">
    <text evidence="2">The sequence shown here is derived from an EMBL/GenBank/DDBJ whole genome shotgun (WGS) entry which is preliminary data.</text>
</comment>
<evidence type="ECO:0000313" key="2">
    <source>
        <dbReference type="EMBL" id="MFD2873470.1"/>
    </source>
</evidence>
<feature type="transmembrane region" description="Helical" evidence="1">
    <location>
        <begin position="35"/>
        <end position="54"/>
    </location>
</feature>
<reference evidence="3" key="1">
    <citation type="journal article" date="2019" name="Int. J. Syst. Evol. Microbiol.">
        <title>The Global Catalogue of Microorganisms (GCM) 10K type strain sequencing project: providing services to taxonomists for standard genome sequencing and annotation.</title>
        <authorList>
            <consortium name="The Broad Institute Genomics Platform"/>
            <consortium name="The Broad Institute Genome Sequencing Center for Infectious Disease"/>
            <person name="Wu L."/>
            <person name="Ma J."/>
        </authorList>
    </citation>
    <scope>NUCLEOTIDE SEQUENCE [LARGE SCALE GENOMIC DNA]</scope>
    <source>
        <strain evidence="3">KCTC 22437</strain>
    </source>
</reference>
<keyword evidence="1" id="KW-0812">Transmembrane</keyword>
<protein>
    <recommendedName>
        <fullName evidence="4">CcmD family protein</fullName>
    </recommendedName>
</protein>
<organism evidence="2 3">
    <name type="scientific">Mucilaginibacter ximonensis</name>
    <dbReference type="NCBI Taxonomy" id="538021"/>
    <lineage>
        <taxon>Bacteria</taxon>
        <taxon>Pseudomonadati</taxon>
        <taxon>Bacteroidota</taxon>
        <taxon>Sphingobacteriia</taxon>
        <taxon>Sphingobacteriales</taxon>
        <taxon>Sphingobacteriaceae</taxon>
        <taxon>Mucilaginibacter</taxon>
    </lineage>
</organism>
<sequence>MKVTTLLNIILIVLTAVITADIILTTNAASKVDYTGLIAPVTAWLSLFLIRIIYASRQKTLEQLQSVRVNKF</sequence>
<proteinExistence type="predicted"/>
<keyword evidence="1" id="KW-0472">Membrane</keyword>
<evidence type="ECO:0008006" key="4">
    <source>
        <dbReference type="Google" id="ProtNLM"/>
    </source>
</evidence>